<evidence type="ECO:0000313" key="2">
    <source>
        <dbReference type="EMBL" id="KAJ1152093.1"/>
    </source>
</evidence>
<protein>
    <submittedName>
        <fullName evidence="2">Uncharacterized protein</fullName>
    </submittedName>
</protein>
<accession>A0AAV7RJE1</accession>
<comment type="caution">
    <text evidence="2">The sequence shown here is derived from an EMBL/GenBank/DDBJ whole genome shotgun (WGS) entry which is preliminary data.</text>
</comment>
<keyword evidence="3" id="KW-1185">Reference proteome</keyword>
<feature type="compositionally biased region" description="Basic and acidic residues" evidence="1">
    <location>
        <begin position="71"/>
        <end position="90"/>
    </location>
</feature>
<dbReference type="EMBL" id="JANPWB010000009">
    <property type="protein sequence ID" value="KAJ1152093.1"/>
    <property type="molecule type" value="Genomic_DNA"/>
</dbReference>
<evidence type="ECO:0000313" key="3">
    <source>
        <dbReference type="Proteomes" id="UP001066276"/>
    </source>
</evidence>
<dbReference type="AlphaFoldDB" id="A0AAV7RJE1"/>
<reference evidence="2" key="1">
    <citation type="journal article" date="2022" name="bioRxiv">
        <title>Sequencing and chromosome-scale assembly of the giantPleurodeles waltlgenome.</title>
        <authorList>
            <person name="Brown T."/>
            <person name="Elewa A."/>
            <person name="Iarovenko S."/>
            <person name="Subramanian E."/>
            <person name="Araus A.J."/>
            <person name="Petzold A."/>
            <person name="Susuki M."/>
            <person name="Suzuki K.-i.T."/>
            <person name="Hayashi T."/>
            <person name="Toyoda A."/>
            <person name="Oliveira C."/>
            <person name="Osipova E."/>
            <person name="Leigh N.D."/>
            <person name="Simon A."/>
            <person name="Yun M.H."/>
        </authorList>
    </citation>
    <scope>NUCLEOTIDE SEQUENCE</scope>
    <source>
        <strain evidence="2">20211129_DDA</strain>
        <tissue evidence="2">Liver</tissue>
    </source>
</reference>
<organism evidence="2 3">
    <name type="scientific">Pleurodeles waltl</name>
    <name type="common">Iberian ribbed newt</name>
    <dbReference type="NCBI Taxonomy" id="8319"/>
    <lineage>
        <taxon>Eukaryota</taxon>
        <taxon>Metazoa</taxon>
        <taxon>Chordata</taxon>
        <taxon>Craniata</taxon>
        <taxon>Vertebrata</taxon>
        <taxon>Euteleostomi</taxon>
        <taxon>Amphibia</taxon>
        <taxon>Batrachia</taxon>
        <taxon>Caudata</taxon>
        <taxon>Salamandroidea</taxon>
        <taxon>Salamandridae</taxon>
        <taxon>Pleurodelinae</taxon>
        <taxon>Pleurodeles</taxon>
    </lineage>
</organism>
<gene>
    <name evidence="2" type="ORF">NDU88_004870</name>
</gene>
<feature type="region of interest" description="Disordered" evidence="1">
    <location>
        <begin position="43"/>
        <end position="90"/>
    </location>
</feature>
<name>A0AAV7RJE1_PLEWA</name>
<dbReference type="Proteomes" id="UP001066276">
    <property type="component" value="Chromosome 5"/>
</dbReference>
<proteinExistence type="predicted"/>
<sequence>MSASPRCRGDAIRARQEEGRCRGNRAPLGLRFVRDREERGLDRRKVQGSRRPLGLKIRIGGGTGASSLEARVGEGEGRGRGTGNKEEATMPRAKLEGKELEAKQMQEIASAV</sequence>
<evidence type="ECO:0000256" key="1">
    <source>
        <dbReference type="SAM" id="MobiDB-lite"/>
    </source>
</evidence>